<dbReference type="PROSITE" id="PS51419">
    <property type="entry name" value="RAB"/>
    <property type="match status" value="1"/>
</dbReference>
<dbReference type="CDD" id="cd01860">
    <property type="entry name" value="Rab5_related"/>
    <property type="match status" value="1"/>
</dbReference>
<comment type="caution">
    <text evidence="2">The sequence shown here is derived from an EMBL/GenBank/DDBJ whole genome shotgun (WGS) entry which is preliminary data.</text>
</comment>
<dbReference type="Pfam" id="PF00071">
    <property type="entry name" value="Ras"/>
    <property type="match status" value="1"/>
</dbReference>
<keyword evidence="1" id="KW-0547">Nucleotide-binding</keyword>
<gene>
    <name evidence="2" type="ORF">M0811_08413</name>
</gene>
<reference evidence="2" key="1">
    <citation type="submission" date="2022-10" db="EMBL/GenBank/DDBJ databases">
        <title>Novel sulphate-reducing endosymbionts in the free-living metamonad Anaeramoeba.</title>
        <authorList>
            <person name="Jerlstrom-Hultqvist J."/>
            <person name="Cepicka I."/>
            <person name="Gallot-Lavallee L."/>
            <person name="Salas-Leiva D."/>
            <person name="Curtis B.A."/>
            <person name="Zahonova K."/>
            <person name="Pipaliya S."/>
            <person name="Dacks J."/>
            <person name="Roger A.J."/>
        </authorList>
    </citation>
    <scope>NUCLEOTIDE SEQUENCE</scope>
    <source>
        <strain evidence="2">BMAN</strain>
    </source>
</reference>
<dbReference type="PANTHER" id="PTHR47978">
    <property type="match status" value="1"/>
</dbReference>
<evidence type="ECO:0000313" key="2">
    <source>
        <dbReference type="EMBL" id="KAJ5073849.1"/>
    </source>
</evidence>
<evidence type="ECO:0000256" key="1">
    <source>
        <dbReference type="ARBA" id="ARBA00022741"/>
    </source>
</evidence>
<dbReference type="AlphaFoldDB" id="A0A9Q0LK24"/>
<dbReference type="SMART" id="SM00174">
    <property type="entry name" value="RHO"/>
    <property type="match status" value="1"/>
</dbReference>
<dbReference type="Proteomes" id="UP001149090">
    <property type="component" value="Unassembled WGS sequence"/>
</dbReference>
<protein>
    <submittedName>
        <fullName evidence="2">Ras-related protein rab-5c</fullName>
    </submittedName>
</protein>
<dbReference type="SMART" id="SM00175">
    <property type="entry name" value="RAB"/>
    <property type="match status" value="1"/>
</dbReference>
<dbReference type="GO" id="GO:0005525">
    <property type="term" value="F:GTP binding"/>
    <property type="evidence" value="ECO:0007669"/>
    <property type="project" value="InterPro"/>
</dbReference>
<organism evidence="2 3">
    <name type="scientific">Anaeramoeba ignava</name>
    <name type="common">Anaerobic marine amoeba</name>
    <dbReference type="NCBI Taxonomy" id="1746090"/>
    <lineage>
        <taxon>Eukaryota</taxon>
        <taxon>Metamonada</taxon>
        <taxon>Anaeramoebidae</taxon>
        <taxon>Anaeramoeba</taxon>
    </lineage>
</organism>
<name>A0A9Q0LK24_ANAIG</name>
<proteinExistence type="predicted"/>
<dbReference type="Gene3D" id="3.40.50.300">
    <property type="entry name" value="P-loop containing nucleotide triphosphate hydrolases"/>
    <property type="match status" value="1"/>
</dbReference>
<dbReference type="OrthoDB" id="63533at2759"/>
<dbReference type="InterPro" id="IPR027417">
    <property type="entry name" value="P-loop_NTPase"/>
</dbReference>
<keyword evidence="3" id="KW-1185">Reference proteome</keyword>
<dbReference type="PRINTS" id="PR00449">
    <property type="entry name" value="RASTRNSFRMNG"/>
</dbReference>
<dbReference type="SMART" id="SM00173">
    <property type="entry name" value="RAS"/>
    <property type="match status" value="1"/>
</dbReference>
<dbReference type="FunFam" id="3.40.50.300:FF:000823">
    <property type="entry name" value="Small GTPase RAB, putative"/>
    <property type="match status" value="1"/>
</dbReference>
<dbReference type="EMBL" id="JAPDFW010000072">
    <property type="protein sequence ID" value="KAJ5073849.1"/>
    <property type="molecule type" value="Genomic_DNA"/>
</dbReference>
<dbReference type="PROSITE" id="PS51420">
    <property type="entry name" value="RHO"/>
    <property type="match status" value="1"/>
</dbReference>
<dbReference type="GO" id="GO:0003924">
    <property type="term" value="F:GTPase activity"/>
    <property type="evidence" value="ECO:0007669"/>
    <property type="project" value="InterPro"/>
</dbReference>
<dbReference type="InterPro" id="IPR001806">
    <property type="entry name" value="Small_GTPase"/>
</dbReference>
<dbReference type="SMART" id="SM00176">
    <property type="entry name" value="RAN"/>
    <property type="match status" value="1"/>
</dbReference>
<accession>A0A9Q0LK24</accession>
<dbReference type="InterPro" id="IPR005225">
    <property type="entry name" value="Small_GTP-bd"/>
</dbReference>
<dbReference type="PROSITE" id="PS51421">
    <property type="entry name" value="RAS"/>
    <property type="match status" value="1"/>
</dbReference>
<dbReference type="SUPFAM" id="SSF52540">
    <property type="entry name" value="P-loop containing nucleoside triphosphate hydrolases"/>
    <property type="match status" value="1"/>
</dbReference>
<sequence length="208" mass="23377">MINPTTSSASKLVVLGYASVGKSSLVLRFCKGLFYEYQEPTVGAAFLTQTITFGTTETKLEIWDTAGQERYQSLAPMYYRGAAAALIVFDITNYESFIKAKNWVKEVKQQSQSNEILVLVGNKVDMESDRKVDYSEAENYAIELNLAYFETSAKSGYNVKEVFIEVAKMLPQTPIDQKLPEIVTKPTDQFKVTDEDPSQIKKKKKACC</sequence>
<dbReference type="NCBIfam" id="TIGR00231">
    <property type="entry name" value="small_GTP"/>
    <property type="match status" value="1"/>
</dbReference>
<dbReference type="OMA" id="VDMESDR"/>
<evidence type="ECO:0000313" key="3">
    <source>
        <dbReference type="Proteomes" id="UP001149090"/>
    </source>
</evidence>